<gene>
    <name evidence="2" type="ORF">EDD68_11529</name>
</gene>
<dbReference type="Pfam" id="PF06267">
    <property type="entry name" value="DUF1028"/>
    <property type="match status" value="1"/>
</dbReference>
<dbReference type="GO" id="GO:0016787">
    <property type="term" value="F:hydrolase activity"/>
    <property type="evidence" value="ECO:0007669"/>
    <property type="project" value="UniProtKB-KW"/>
</dbReference>
<name>A0A4R3N060_9BACI</name>
<dbReference type="AlphaFoldDB" id="A0A4R3N060"/>
<feature type="domain" description="Putative peptidoglycan binding" evidence="1">
    <location>
        <begin position="215"/>
        <end position="286"/>
    </location>
</feature>
<dbReference type="InterPro" id="IPR014927">
    <property type="entry name" value="PG-bd_2"/>
</dbReference>
<keyword evidence="2" id="KW-0378">Hydrolase</keyword>
<organism evidence="2 3">
    <name type="scientific">Melghiribacillus thermohalophilus</name>
    <dbReference type="NCBI Taxonomy" id="1324956"/>
    <lineage>
        <taxon>Bacteria</taxon>
        <taxon>Bacillati</taxon>
        <taxon>Bacillota</taxon>
        <taxon>Bacilli</taxon>
        <taxon>Bacillales</taxon>
        <taxon>Bacillaceae</taxon>
        <taxon>Melghiribacillus</taxon>
    </lineage>
</organism>
<dbReference type="InterPro" id="IPR010430">
    <property type="entry name" value="DUF1028"/>
</dbReference>
<keyword evidence="3" id="KW-1185">Reference proteome</keyword>
<proteinExistence type="predicted"/>
<evidence type="ECO:0000313" key="2">
    <source>
        <dbReference type="EMBL" id="TCT19979.1"/>
    </source>
</evidence>
<dbReference type="Gene3D" id="3.60.20.10">
    <property type="entry name" value="Glutamine Phosphoribosylpyrophosphate, subunit 1, domain 1"/>
    <property type="match status" value="1"/>
</dbReference>
<sequence length="291" mass="32487">MQNVPNQIVATFSIVGFDPETGELGVAVQSKFLGVGAVVPWAKSGVGAIATQSYANTTYGPEGLKHLEKGKSARETLELLINDDPDKDMRQVGIVDAKGNAATFTGKQCYEWAGGRSGKHYAAQGNILVGKETVDRMAETFEQTEGSLAERLLKALEAGQKAGGDKRGKQSAALYVVKEKGGYGGFNDRYIDLRVDDHPEPIHELIRIYKLQRLYFEKPDPANILEIRGQIREELEQELYRLGYLQRDGSDDQELFKALTSFIHVENFEERELEPGKMDREVLEYMKEKQP</sequence>
<accession>A0A4R3N060</accession>
<comment type="caution">
    <text evidence="2">The sequence shown here is derived from an EMBL/GenBank/DDBJ whole genome shotgun (WGS) entry which is preliminary data.</text>
</comment>
<dbReference type="RefSeq" id="WP_132372243.1">
    <property type="nucleotide sequence ID" value="NZ_SMAN01000015.1"/>
</dbReference>
<dbReference type="OrthoDB" id="9790012at2"/>
<evidence type="ECO:0000313" key="3">
    <source>
        <dbReference type="Proteomes" id="UP000294650"/>
    </source>
</evidence>
<reference evidence="2 3" key="1">
    <citation type="submission" date="2019-03" db="EMBL/GenBank/DDBJ databases">
        <title>Genomic Encyclopedia of Type Strains, Phase IV (KMG-IV): sequencing the most valuable type-strain genomes for metagenomic binning, comparative biology and taxonomic classification.</title>
        <authorList>
            <person name="Goeker M."/>
        </authorList>
    </citation>
    <scope>NUCLEOTIDE SEQUENCE [LARGE SCALE GENOMIC DNA]</scope>
    <source>
        <strain evidence="2 3">DSM 25894</strain>
    </source>
</reference>
<dbReference type="Pfam" id="PF08823">
    <property type="entry name" value="PG_binding_2"/>
    <property type="match status" value="1"/>
</dbReference>
<dbReference type="EMBL" id="SMAN01000015">
    <property type="protein sequence ID" value="TCT19979.1"/>
    <property type="molecule type" value="Genomic_DNA"/>
</dbReference>
<dbReference type="Proteomes" id="UP000294650">
    <property type="component" value="Unassembled WGS sequence"/>
</dbReference>
<dbReference type="SUPFAM" id="SSF56235">
    <property type="entry name" value="N-terminal nucleophile aminohydrolases (Ntn hydrolases)"/>
    <property type="match status" value="1"/>
</dbReference>
<dbReference type="InterPro" id="IPR029055">
    <property type="entry name" value="Ntn_hydrolases_N"/>
</dbReference>
<dbReference type="PANTHER" id="PTHR39328:SF1">
    <property type="entry name" value="BLL2871 PROTEIN"/>
    <property type="match status" value="1"/>
</dbReference>
<dbReference type="PANTHER" id="PTHR39328">
    <property type="entry name" value="BLL2871 PROTEIN"/>
    <property type="match status" value="1"/>
</dbReference>
<protein>
    <submittedName>
        <fullName evidence="2">Putative Ntn-hydrolase superfamily protein</fullName>
    </submittedName>
</protein>
<evidence type="ECO:0000259" key="1">
    <source>
        <dbReference type="Pfam" id="PF08823"/>
    </source>
</evidence>